<dbReference type="AlphaFoldDB" id="A0A165L5I9"/>
<keyword evidence="3" id="KW-1185">Reference proteome</keyword>
<reference evidence="2 3" key="1">
    <citation type="journal article" date="2016" name="Mol. Biol. Evol.">
        <title>Comparative Genomics of Early-Diverging Mushroom-Forming Fungi Provides Insights into the Origins of Lignocellulose Decay Capabilities.</title>
        <authorList>
            <person name="Nagy L.G."/>
            <person name="Riley R."/>
            <person name="Tritt A."/>
            <person name="Adam C."/>
            <person name="Daum C."/>
            <person name="Floudas D."/>
            <person name="Sun H."/>
            <person name="Yadav J.S."/>
            <person name="Pangilinan J."/>
            <person name="Larsson K.H."/>
            <person name="Matsuura K."/>
            <person name="Barry K."/>
            <person name="Labutti K."/>
            <person name="Kuo R."/>
            <person name="Ohm R.A."/>
            <person name="Bhattacharya S.S."/>
            <person name="Shirouzu T."/>
            <person name="Yoshinaga Y."/>
            <person name="Martin F.M."/>
            <person name="Grigoriev I.V."/>
            <person name="Hibbett D.S."/>
        </authorList>
    </citation>
    <scope>NUCLEOTIDE SEQUENCE [LARGE SCALE GENOMIC DNA]</scope>
    <source>
        <strain evidence="2 3">L-15889</strain>
    </source>
</reference>
<proteinExistence type="predicted"/>
<dbReference type="EMBL" id="KV429148">
    <property type="protein sequence ID" value="KZT63970.1"/>
    <property type="molecule type" value="Genomic_DNA"/>
</dbReference>
<dbReference type="OrthoDB" id="2841294at2759"/>
<evidence type="ECO:0008006" key="4">
    <source>
        <dbReference type="Google" id="ProtNLM"/>
    </source>
</evidence>
<accession>A0A165L5I9</accession>
<sequence length="146" mass="15239">MFASVKSLFVCGALALATAAQNINIALPTAMTTVNPGDNITVQVEKGDSLTGSTEVGIAIALKSCSGYTGGCDVIDISEVLGTPMLISQWAPTYHSDQWYPYSNFTVTIPSTFQSGQAILSATHLSLVGAGPYPYTETVNQTITVA</sequence>
<evidence type="ECO:0000256" key="1">
    <source>
        <dbReference type="SAM" id="SignalP"/>
    </source>
</evidence>
<dbReference type="Proteomes" id="UP000076727">
    <property type="component" value="Unassembled WGS sequence"/>
</dbReference>
<evidence type="ECO:0000313" key="2">
    <source>
        <dbReference type="EMBL" id="KZT63970.1"/>
    </source>
</evidence>
<evidence type="ECO:0000313" key="3">
    <source>
        <dbReference type="Proteomes" id="UP000076727"/>
    </source>
</evidence>
<dbReference type="Gene3D" id="2.70.50.70">
    <property type="match status" value="1"/>
</dbReference>
<feature type="chain" id="PRO_5007861440" description="Lytic polysaccharide monooxygenase" evidence="1">
    <location>
        <begin position="20"/>
        <end position="146"/>
    </location>
</feature>
<dbReference type="InterPro" id="IPR045469">
    <property type="entry name" value="Nis1"/>
</dbReference>
<gene>
    <name evidence="2" type="ORF">DAEQUDRAFT_741611</name>
</gene>
<name>A0A165L5I9_9APHY</name>
<dbReference type="Pfam" id="PF19271">
    <property type="entry name" value="Nis1"/>
    <property type="match status" value="1"/>
</dbReference>
<protein>
    <recommendedName>
        <fullName evidence="4">Lytic polysaccharide monooxygenase</fullName>
    </recommendedName>
</protein>
<feature type="signal peptide" evidence="1">
    <location>
        <begin position="1"/>
        <end position="19"/>
    </location>
</feature>
<organism evidence="2 3">
    <name type="scientific">Daedalea quercina L-15889</name>
    <dbReference type="NCBI Taxonomy" id="1314783"/>
    <lineage>
        <taxon>Eukaryota</taxon>
        <taxon>Fungi</taxon>
        <taxon>Dikarya</taxon>
        <taxon>Basidiomycota</taxon>
        <taxon>Agaricomycotina</taxon>
        <taxon>Agaricomycetes</taxon>
        <taxon>Polyporales</taxon>
        <taxon>Fomitopsis</taxon>
    </lineage>
</organism>
<keyword evidence="1" id="KW-0732">Signal</keyword>